<protein>
    <submittedName>
        <fullName evidence="1">Uncharacterized protein</fullName>
    </submittedName>
</protein>
<gene>
    <name evidence="1" type="ordered locus">Ccel_2718</name>
</gene>
<dbReference type="AlphaFoldDB" id="B8I7F8"/>
<evidence type="ECO:0000313" key="2">
    <source>
        <dbReference type="Proteomes" id="UP000001349"/>
    </source>
</evidence>
<dbReference type="EMBL" id="CP001348">
    <property type="protein sequence ID" value="ACL77029.1"/>
    <property type="molecule type" value="Genomic_DNA"/>
</dbReference>
<organism evidence="1 2">
    <name type="scientific">Ruminiclostridium cellulolyticum (strain ATCC 35319 / DSM 5812 / JCM 6584 / H10)</name>
    <name type="common">Clostridium cellulolyticum</name>
    <dbReference type="NCBI Taxonomy" id="394503"/>
    <lineage>
        <taxon>Bacteria</taxon>
        <taxon>Bacillati</taxon>
        <taxon>Bacillota</taxon>
        <taxon>Clostridia</taxon>
        <taxon>Eubacteriales</taxon>
        <taxon>Oscillospiraceae</taxon>
        <taxon>Ruminiclostridium</taxon>
    </lineage>
</organism>
<accession>B8I7F8</accession>
<dbReference type="KEGG" id="cce:Ccel_2718"/>
<keyword evidence="2" id="KW-1185">Reference proteome</keyword>
<proteinExistence type="predicted"/>
<dbReference type="STRING" id="394503.Ccel_2718"/>
<evidence type="ECO:0000313" key="1">
    <source>
        <dbReference type="EMBL" id="ACL77029.1"/>
    </source>
</evidence>
<dbReference type="HOGENOM" id="CLU_1999915_0_0_9"/>
<sequence>MRLEYNQQYKDLIKNIVKEIRCNKEEAELICTVEMVAIFLLDSYRLSSIAIQKVIEIFRLVSTSDLPNFNNLDKAKLSKLQNLLPHWTYKTVVEKAYMEYSSMPLGYRIGSISFTEKKKLVSLL</sequence>
<reference evidence="1 2" key="1">
    <citation type="submission" date="2009-01" db="EMBL/GenBank/DDBJ databases">
        <title>Complete sequence of Clostridium cellulolyticum H10.</title>
        <authorList>
            <consortium name="US DOE Joint Genome Institute"/>
            <person name="Lucas S."/>
            <person name="Copeland A."/>
            <person name="Lapidus A."/>
            <person name="Glavina del Rio T."/>
            <person name="Dalin E."/>
            <person name="Tice H."/>
            <person name="Bruce D."/>
            <person name="Goodwin L."/>
            <person name="Pitluck S."/>
            <person name="Chertkov O."/>
            <person name="Saunders E."/>
            <person name="Brettin T."/>
            <person name="Detter J.C."/>
            <person name="Han C."/>
            <person name="Larimer F."/>
            <person name="Land M."/>
            <person name="Hauser L."/>
            <person name="Kyrpides N."/>
            <person name="Ivanova N."/>
            <person name="Zhou J."/>
            <person name="Richardson P."/>
        </authorList>
    </citation>
    <scope>NUCLEOTIDE SEQUENCE [LARGE SCALE GENOMIC DNA]</scope>
    <source>
        <strain evidence="2">ATCC 35319 / DSM 5812 / JCM 6584 / H10</strain>
    </source>
</reference>
<dbReference type="Proteomes" id="UP000001349">
    <property type="component" value="Chromosome"/>
</dbReference>
<name>B8I7F8_RUMCH</name>